<reference evidence="3 4" key="1">
    <citation type="submission" date="2016-11" db="EMBL/GenBank/DDBJ databases">
        <authorList>
            <person name="Jaros S."/>
            <person name="Januszkiewicz K."/>
            <person name="Wedrychowicz H."/>
        </authorList>
    </citation>
    <scope>NUCLEOTIDE SEQUENCE [LARGE SCALE GENOMIC DNA]</scope>
    <source>
        <strain evidence="3 4">IBRC-M 10683</strain>
    </source>
</reference>
<keyword evidence="2" id="KW-0732">Signal</keyword>
<keyword evidence="4" id="KW-1185">Reference proteome</keyword>
<gene>
    <name evidence="3" type="ORF">SAMN05216225_101931</name>
</gene>
<protein>
    <submittedName>
        <fullName evidence="3">YusW-like protein</fullName>
    </submittedName>
</protein>
<dbReference type="Proteomes" id="UP000183988">
    <property type="component" value="Unassembled WGS sequence"/>
</dbReference>
<name>A0A1M5HSF7_9BACI</name>
<dbReference type="Pfam" id="PF14039">
    <property type="entry name" value="YusW"/>
    <property type="match status" value="1"/>
</dbReference>
<dbReference type="RefSeq" id="WP_072890294.1">
    <property type="nucleotide sequence ID" value="NZ_FQVW01000019.1"/>
</dbReference>
<feature type="signal peptide" evidence="2">
    <location>
        <begin position="1"/>
        <end position="21"/>
    </location>
</feature>
<feature type="chain" id="PRO_5011957226" evidence="2">
    <location>
        <begin position="22"/>
        <end position="168"/>
    </location>
</feature>
<dbReference type="EMBL" id="FQVW01000019">
    <property type="protein sequence ID" value="SHG18782.1"/>
    <property type="molecule type" value="Genomic_DNA"/>
</dbReference>
<feature type="compositionally biased region" description="Basic and acidic residues" evidence="1">
    <location>
        <begin position="33"/>
        <end position="42"/>
    </location>
</feature>
<dbReference type="AlphaFoldDB" id="A0A1M5HSF7"/>
<evidence type="ECO:0000313" key="4">
    <source>
        <dbReference type="Proteomes" id="UP000183988"/>
    </source>
</evidence>
<feature type="region of interest" description="Disordered" evidence="1">
    <location>
        <begin position="30"/>
        <end position="54"/>
    </location>
</feature>
<evidence type="ECO:0000256" key="1">
    <source>
        <dbReference type="SAM" id="MobiDB-lite"/>
    </source>
</evidence>
<evidence type="ECO:0000256" key="2">
    <source>
        <dbReference type="SAM" id="SignalP"/>
    </source>
</evidence>
<organism evidence="3 4">
    <name type="scientific">Ornithinibacillus halophilus</name>
    <dbReference type="NCBI Taxonomy" id="930117"/>
    <lineage>
        <taxon>Bacteria</taxon>
        <taxon>Bacillati</taxon>
        <taxon>Bacillota</taxon>
        <taxon>Bacilli</taxon>
        <taxon>Bacillales</taxon>
        <taxon>Bacillaceae</taxon>
        <taxon>Ornithinibacillus</taxon>
    </lineage>
</organism>
<proteinExistence type="predicted"/>
<dbReference type="OrthoDB" id="2452750at2"/>
<sequence>MRNLLLSTMMIILFTWLPACGLNNQQVEFDPTTDPKRAETKIENNSNNNEDLKPNNPAVKAAAYRFKAFSLQADYNGTEHAINIEYEFDGERIDAIYKDKNQDINLYSFGAFEELDDKFSGFNFTEETPNEDVVKTVIEAFHIPEDAINIELEITFNVGVEKEYTSIN</sequence>
<evidence type="ECO:0000313" key="3">
    <source>
        <dbReference type="EMBL" id="SHG18782.1"/>
    </source>
</evidence>
<accession>A0A1M5HSF7</accession>
<dbReference type="InterPro" id="IPR025623">
    <property type="entry name" value="YusW"/>
</dbReference>